<dbReference type="Proteomes" id="UP000091857">
    <property type="component" value="Chromosome 5"/>
</dbReference>
<reference evidence="2" key="1">
    <citation type="journal article" date="2016" name="Nat. Biotechnol.">
        <title>Sequencing wild and cultivated cassava and related species reveals extensive interspecific hybridization and genetic diversity.</title>
        <authorList>
            <person name="Bredeson J.V."/>
            <person name="Lyons J.B."/>
            <person name="Prochnik S.E."/>
            <person name="Wu G.A."/>
            <person name="Ha C.M."/>
            <person name="Edsinger-Gonzales E."/>
            <person name="Grimwood J."/>
            <person name="Schmutz J."/>
            <person name="Rabbi I.Y."/>
            <person name="Egesi C."/>
            <person name="Nauluvula P."/>
            <person name="Lebot V."/>
            <person name="Ndunguru J."/>
            <person name="Mkamilo G."/>
            <person name="Bart R.S."/>
            <person name="Setter T.L."/>
            <person name="Gleadow R.M."/>
            <person name="Kulakow P."/>
            <person name="Ferguson M.E."/>
            <person name="Rounsley S."/>
            <person name="Rokhsar D.S."/>
        </authorList>
    </citation>
    <scope>NUCLEOTIDE SEQUENCE [LARGE SCALE GENOMIC DNA]</scope>
    <source>
        <strain evidence="2">cv. AM560-2</strain>
    </source>
</reference>
<dbReference type="EMBL" id="CM004391">
    <property type="protein sequence ID" value="KAG8653662.1"/>
    <property type="molecule type" value="Genomic_DNA"/>
</dbReference>
<sequence>MEGDKGTVCVTGGTGYVASWLIMRLLDYGYSVHTTIRSHPDQKRDVSFLTSLPGATNKLRIFHADLSDPDSFDVAIEGCIGVFHVANPMPTHFDSGESEEVVISKAIDGTLGILRVCLNSKTVKRVVYTSSASAVDFNNKTAQVMDESFWSDVDYIKALNSFASSYWVSKLLAEKRALEFAEEHGLDLVTVIPSFVVGPFICPNLPGSLEAALAMVLGKPDLYNLLVNTNMVHVDDLVRAHIFLLEYPNAQGRYMCSSDVITIEEMSEFLSTNYPELSIPTVESLKEVKGRKCPVLSSKKLTDSGFEFRYGVKEMFDGAIQCCKEKGYL</sequence>
<comment type="caution">
    <text evidence="1">The sequence shown here is derived from an EMBL/GenBank/DDBJ whole genome shotgun (WGS) entry which is preliminary data.</text>
</comment>
<evidence type="ECO:0000313" key="1">
    <source>
        <dbReference type="EMBL" id="KAG8653662.1"/>
    </source>
</evidence>
<name>A0ACB7HLZ6_MANES</name>
<keyword evidence="2" id="KW-1185">Reference proteome</keyword>
<protein>
    <submittedName>
        <fullName evidence="1">Uncharacterized protein</fullName>
    </submittedName>
</protein>
<gene>
    <name evidence="1" type="ORF">MANES_05G045501v8</name>
</gene>
<organism evidence="1 2">
    <name type="scientific">Manihot esculenta</name>
    <name type="common">Cassava</name>
    <name type="synonym">Jatropha manihot</name>
    <dbReference type="NCBI Taxonomy" id="3983"/>
    <lineage>
        <taxon>Eukaryota</taxon>
        <taxon>Viridiplantae</taxon>
        <taxon>Streptophyta</taxon>
        <taxon>Embryophyta</taxon>
        <taxon>Tracheophyta</taxon>
        <taxon>Spermatophyta</taxon>
        <taxon>Magnoliopsida</taxon>
        <taxon>eudicotyledons</taxon>
        <taxon>Gunneridae</taxon>
        <taxon>Pentapetalae</taxon>
        <taxon>rosids</taxon>
        <taxon>fabids</taxon>
        <taxon>Malpighiales</taxon>
        <taxon>Euphorbiaceae</taxon>
        <taxon>Crotonoideae</taxon>
        <taxon>Manihoteae</taxon>
        <taxon>Manihot</taxon>
    </lineage>
</organism>
<accession>A0ACB7HLZ6</accession>
<proteinExistence type="predicted"/>
<evidence type="ECO:0000313" key="2">
    <source>
        <dbReference type="Proteomes" id="UP000091857"/>
    </source>
</evidence>